<protein>
    <recommendedName>
        <fullName evidence="3">CTP synthase</fullName>
    </recommendedName>
</protein>
<name>A0ABS5UP45_9BIFI</name>
<comment type="caution">
    <text evidence="1">The sequence shown here is derived from an EMBL/GenBank/DDBJ whole genome shotgun (WGS) entry which is preliminary data.</text>
</comment>
<keyword evidence="2" id="KW-1185">Reference proteome</keyword>
<proteinExistence type="predicted"/>
<dbReference type="EMBL" id="JAFEJS010000003">
    <property type="protein sequence ID" value="MBT1172687.1"/>
    <property type="molecule type" value="Genomic_DNA"/>
</dbReference>
<sequence length="323" mass="36255">MLTQAEQRRTFAKAERPGDRHLLDRRLGAGELVMPVKGRYIRKPLWDSLSYGDRIAYRLRTICREHPDWVLSGVSAAAIHRYTSSMYLQRYVHIAVTDPHQTGKRGLVVAHYTPDLQVVVVDGIRVTSPEQTMFDCARTLDFPTAMSICTMGLRATGNPAASLQDYCAAQRRKRGLPRARFVAEHVDPMCTNGGEAVSLAVSLELGFAQPQCQRQFISPIDGGAIYADFTWTRDDGSLVVGELDGREKYVNPAMTGGDDVVAVTLREKDRETEINMLNIPVVRFQMVHVRNRTPFEQRLVAAQVPRPNLGKRTPFTGYVCTEY</sequence>
<gene>
    <name evidence="1" type="ORF">JS528_04840</name>
</gene>
<evidence type="ECO:0008006" key="3">
    <source>
        <dbReference type="Google" id="ProtNLM"/>
    </source>
</evidence>
<evidence type="ECO:0000313" key="2">
    <source>
        <dbReference type="Proteomes" id="UP000773064"/>
    </source>
</evidence>
<dbReference type="Proteomes" id="UP000773064">
    <property type="component" value="Unassembled WGS sequence"/>
</dbReference>
<accession>A0ABS5UP45</accession>
<organism evidence="1 2">
    <name type="scientific">Bifidobacterium santillanense</name>
    <dbReference type="NCBI Taxonomy" id="2809028"/>
    <lineage>
        <taxon>Bacteria</taxon>
        <taxon>Bacillati</taxon>
        <taxon>Actinomycetota</taxon>
        <taxon>Actinomycetes</taxon>
        <taxon>Bifidobacteriales</taxon>
        <taxon>Bifidobacteriaceae</taxon>
        <taxon>Bifidobacterium</taxon>
    </lineage>
</organism>
<reference evidence="1 2" key="1">
    <citation type="journal article" date="2021" name="Environ. Microbiol.">
        <title>Genetic insights into the dark matter of the mammalian gut microbiota through targeted genome reconstruction.</title>
        <authorList>
            <person name="Lugli G.A."/>
            <person name="Alessandri G."/>
            <person name="Milani C."/>
            <person name="Viappiani A."/>
            <person name="Fontana F."/>
            <person name="Tarracchini C."/>
            <person name="Mancabelli L."/>
            <person name="Argentini C."/>
            <person name="Ruiz L."/>
            <person name="Margolles A."/>
            <person name="van Sinderen D."/>
            <person name="Turroni F."/>
            <person name="Ventura M."/>
        </authorList>
    </citation>
    <scope>NUCLEOTIDE SEQUENCE [LARGE SCALE GENOMIC DNA]</scope>
    <source>
        <strain evidence="1 2">MA2</strain>
    </source>
</reference>
<evidence type="ECO:0000313" key="1">
    <source>
        <dbReference type="EMBL" id="MBT1172687.1"/>
    </source>
</evidence>